<evidence type="ECO:0000313" key="2">
    <source>
        <dbReference type="Proteomes" id="UP000324222"/>
    </source>
</evidence>
<sequence length="62" mass="6009">MNSKHTTDVKKELGLIELMPLCSVASDGAARYSADAAVAAAAAAAAAAANASAIAVSATLAY</sequence>
<gene>
    <name evidence="1" type="ORF">E2C01_057656</name>
</gene>
<proteinExistence type="predicted"/>
<evidence type="ECO:0000313" key="1">
    <source>
        <dbReference type="EMBL" id="MPC63557.1"/>
    </source>
</evidence>
<protein>
    <submittedName>
        <fullName evidence="1">Uncharacterized protein</fullName>
    </submittedName>
</protein>
<dbReference type="AlphaFoldDB" id="A0A5B7H2J9"/>
<dbReference type="Proteomes" id="UP000324222">
    <property type="component" value="Unassembled WGS sequence"/>
</dbReference>
<accession>A0A5B7H2J9</accession>
<comment type="caution">
    <text evidence="1">The sequence shown here is derived from an EMBL/GenBank/DDBJ whole genome shotgun (WGS) entry which is preliminary data.</text>
</comment>
<keyword evidence="2" id="KW-1185">Reference proteome</keyword>
<dbReference type="EMBL" id="VSRR010020967">
    <property type="protein sequence ID" value="MPC63557.1"/>
    <property type="molecule type" value="Genomic_DNA"/>
</dbReference>
<organism evidence="1 2">
    <name type="scientific">Portunus trituberculatus</name>
    <name type="common">Swimming crab</name>
    <name type="synonym">Neptunus trituberculatus</name>
    <dbReference type="NCBI Taxonomy" id="210409"/>
    <lineage>
        <taxon>Eukaryota</taxon>
        <taxon>Metazoa</taxon>
        <taxon>Ecdysozoa</taxon>
        <taxon>Arthropoda</taxon>
        <taxon>Crustacea</taxon>
        <taxon>Multicrustacea</taxon>
        <taxon>Malacostraca</taxon>
        <taxon>Eumalacostraca</taxon>
        <taxon>Eucarida</taxon>
        <taxon>Decapoda</taxon>
        <taxon>Pleocyemata</taxon>
        <taxon>Brachyura</taxon>
        <taxon>Eubrachyura</taxon>
        <taxon>Portunoidea</taxon>
        <taxon>Portunidae</taxon>
        <taxon>Portuninae</taxon>
        <taxon>Portunus</taxon>
    </lineage>
</organism>
<reference evidence="1 2" key="1">
    <citation type="submission" date="2019-05" db="EMBL/GenBank/DDBJ databases">
        <title>Another draft genome of Portunus trituberculatus and its Hox gene families provides insights of decapod evolution.</title>
        <authorList>
            <person name="Jeong J.-H."/>
            <person name="Song I."/>
            <person name="Kim S."/>
            <person name="Choi T."/>
            <person name="Kim D."/>
            <person name="Ryu S."/>
            <person name="Kim W."/>
        </authorList>
    </citation>
    <scope>NUCLEOTIDE SEQUENCE [LARGE SCALE GENOMIC DNA]</scope>
    <source>
        <tissue evidence="1">Muscle</tissue>
    </source>
</reference>
<name>A0A5B7H2J9_PORTR</name>